<dbReference type="EMBL" id="JBHMQV010000001">
    <property type="protein sequence ID" value="MFC0843100.1"/>
    <property type="molecule type" value="Genomic_DNA"/>
</dbReference>
<gene>
    <name evidence="1" type="ORF">ACFH04_04985</name>
</gene>
<organism evidence="1 2">
    <name type="scientific">Streptomyces noboritoensis</name>
    <dbReference type="NCBI Taxonomy" id="67337"/>
    <lineage>
        <taxon>Bacteria</taxon>
        <taxon>Bacillati</taxon>
        <taxon>Actinomycetota</taxon>
        <taxon>Actinomycetes</taxon>
        <taxon>Kitasatosporales</taxon>
        <taxon>Streptomycetaceae</taxon>
        <taxon>Streptomyces</taxon>
    </lineage>
</organism>
<name>A0ABV6TBF0_9ACTN</name>
<keyword evidence="2" id="KW-1185">Reference proteome</keyword>
<protein>
    <submittedName>
        <fullName evidence="1">4-oxalocrotonate tautomerase family protein</fullName>
    </submittedName>
</protein>
<dbReference type="RefSeq" id="WP_394316881.1">
    <property type="nucleotide sequence ID" value="NZ_JBHMQV010000001.1"/>
</dbReference>
<sequence>MPHLNVQIREEDLDGQTEPKLIRALTEAVASVLGEWAYAAAVVDLFGIPHNRRGTGGTPGAASAPIVTLHMRERGLAAPGRAEIPALLIGAITDAVCAALGEDARKHVTVLIVGIPTGRSGVGGEPV</sequence>
<accession>A0ABV6TBF0</accession>
<evidence type="ECO:0000313" key="1">
    <source>
        <dbReference type="EMBL" id="MFC0843100.1"/>
    </source>
</evidence>
<dbReference type="Gene3D" id="3.30.429.10">
    <property type="entry name" value="Macrophage Migration Inhibitory Factor"/>
    <property type="match status" value="2"/>
</dbReference>
<proteinExistence type="predicted"/>
<dbReference type="Proteomes" id="UP001589887">
    <property type="component" value="Unassembled WGS sequence"/>
</dbReference>
<dbReference type="InterPro" id="IPR014347">
    <property type="entry name" value="Tautomerase/MIF_sf"/>
</dbReference>
<reference evidence="1 2" key="1">
    <citation type="submission" date="2024-09" db="EMBL/GenBank/DDBJ databases">
        <authorList>
            <person name="Sun Q."/>
            <person name="Mori K."/>
        </authorList>
    </citation>
    <scope>NUCLEOTIDE SEQUENCE [LARGE SCALE GENOMIC DNA]</scope>
    <source>
        <strain evidence="1 2">JCM 4557</strain>
    </source>
</reference>
<comment type="caution">
    <text evidence="1">The sequence shown here is derived from an EMBL/GenBank/DDBJ whole genome shotgun (WGS) entry which is preliminary data.</text>
</comment>
<evidence type="ECO:0000313" key="2">
    <source>
        <dbReference type="Proteomes" id="UP001589887"/>
    </source>
</evidence>